<feature type="domain" description="Serine hydrolase" evidence="2">
    <location>
        <begin position="2"/>
        <end position="107"/>
    </location>
</feature>
<reference evidence="3" key="2">
    <citation type="submission" date="2023-05" db="EMBL/GenBank/DDBJ databases">
        <authorList>
            <person name="Schelkunov M.I."/>
        </authorList>
    </citation>
    <scope>NUCLEOTIDE SEQUENCE</scope>
    <source>
        <strain evidence="3">Hsosn_3</strain>
        <tissue evidence="3">Leaf</tissue>
    </source>
</reference>
<accession>A0AAD8IKP6</accession>
<proteinExistence type="predicted"/>
<evidence type="ECO:0000313" key="3">
    <source>
        <dbReference type="EMBL" id="KAK1386918.1"/>
    </source>
</evidence>
<reference evidence="3" key="1">
    <citation type="submission" date="2023-02" db="EMBL/GenBank/DDBJ databases">
        <title>Genome of toxic invasive species Heracleum sosnowskyi carries increased number of genes despite the absence of recent whole-genome duplications.</title>
        <authorList>
            <person name="Schelkunov M."/>
            <person name="Shtratnikova V."/>
            <person name="Makarenko M."/>
            <person name="Klepikova A."/>
            <person name="Omelchenko D."/>
            <person name="Novikova G."/>
            <person name="Obukhova E."/>
            <person name="Bogdanov V."/>
            <person name="Penin A."/>
            <person name="Logacheva M."/>
        </authorList>
    </citation>
    <scope>NUCLEOTIDE SEQUENCE</scope>
    <source>
        <strain evidence="3">Hsosn_3</strain>
        <tissue evidence="3">Leaf</tissue>
    </source>
</reference>
<gene>
    <name evidence="3" type="ORF">POM88_015096</name>
</gene>
<dbReference type="GO" id="GO:0005634">
    <property type="term" value="C:nucleus"/>
    <property type="evidence" value="ECO:0007669"/>
    <property type="project" value="TreeGrafter"/>
</dbReference>
<dbReference type="InterPro" id="IPR029058">
    <property type="entry name" value="AB_hydrolase_fold"/>
</dbReference>
<dbReference type="InterPro" id="IPR050593">
    <property type="entry name" value="LovG"/>
</dbReference>
<evidence type="ECO:0000259" key="2">
    <source>
        <dbReference type="Pfam" id="PF03959"/>
    </source>
</evidence>
<name>A0AAD8IKP6_9APIA</name>
<organism evidence="3 4">
    <name type="scientific">Heracleum sosnowskyi</name>
    <dbReference type="NCBI Taxonomy" id="360622"/>
    <lineage>
        <taxon>Eukaryota</taxon>
        <taxon>Viridiplantae</taxon>
        <taxon>Streptophyta</taxon>
        <taxon>Embryophyta</taxon>
        <taxon>Tracheophyta</taxon>
        <taxon>Spermatophyta</taxon>
        <taxon>Magnoliopsida</taxon>
        <taxon>eudicotyledons</taxon>
        <taxon>Gunneridae</taxon>
        <taxon>Pentapetalae</taxon>
        <taxon>asterids</taxon>
        <taxon>campanulids</taxon>
        <taxon>Apiales</taxon>
        <taxon>Apiaceae</taxon>
        <taxon>Apioideae</taxon>
        <taxon>apioid superclade</taxon>
        <taxon>Tordylieae</taxon>
        <taxon>Tordyliinae</taxon>
        <taxon>Heracleum</taxon>
    </lineage>
</organism>
<dbReference type="PANTHER" id="PTHR48070">
    <property type="entry name" value="ESTERASE OVCA2"/>
    <property type="match status" value="1"/>
</dbReference>
<dbReference type="SUPFAM" id="SSF53474">
    <property type="entry name" value="alpha/beta-Hydrolases"/>
    <property type="match status" value="1"/>
</dbReference>
<dbReference type="PANTHER" id="PTHR48070:SF8">
    <property type="entry name" value="ALPHA_BETA-HYDROLASES SUPERFAMILY PROTEIN"/>
    <property type="match status" value="1"/>
</dbReference>
<dbReference type="GO" id="GO:0005737">
    <property type="term" value="C:cytoplasm"/>
    <property type="evidence" value="ECO:0007669"/>
    <property type="project" value="TreeGrafter"/>
</dbReference>
<dbReference type="Gene3D" id="3.40.50.1820">
    <property type="entry name" value="alpha/beta hydrolase"/>
    <property type="match status" value="1"/>
</dbReference>
<dbReference type="InterPro" id="IPR005645">
    <property type="entry name" value="FSH-like_dom"/>
</dbReference>
<protein>
    <submittedName>
        <fullName evidence="3">Esterase FUS5</fullName>
    </submittedName>
</protein>
<dbReference type="EMBL" id="JAUIZM010000004">
    <property type="protein sequence ID" value="KAK1386918.1"/>
    <property type="molecule type" value="Genomic_DNA"/>
</dbReference>
<dbReference type="Proteomes" id="UP001237642">
    <property type="component" value="Unassembled WGS sequence"/>
</dbReference>
<evidence type="ECO:0000256" key="1">
    <source>
        <dbReference type="ARBA" id="ARBA00022801"/>
    </source>
</evidence>
<keyword evidence="4" id="KW-1185">Reference proteome</keyword>
<sequence length="108" mass="11922">MKKSKVLCLHGGTSSAAHFKEQLQIWPSNVLEEMDLVFLDGPFLIDNIKVPTFRWYDTQDATKLDSTFNQSIAYIEETMAKLGPFDGVLGFSQGACIAAALPGMQAQH</sequence>
<keyword evidence="1" id="KW-0378">Hydrolase</keyword>
<dbReference type="GO" id="GO:0016787">
    <property type="term" value="F:hydrolase activity"/>
    <property type="evidence" value="ECO:0007669"/>
    <property type="project" value="UniProtKB-KW"/>
</dbReference>
<evidence type="ECO:0000313" key="4">
    <source>
        <dbReference type="Proteomes" id="UP001237642"/>
    </source>
</evidence>
<dbReference type="AlphaFoldDB" id="A0AAD8IKP6"/>
<comment type="caution">
    <text evidence="3">The sequence shown here is derived from an EMBL/GenBank/DDBJ whole genome shotgun (WGS) entry which is preliminary data.</text>
</comment>
<dbReference type="Pfam" id="PF03959">
    <property type="entry name" value="FSH1"/>
    <property type="match status" value="1"/>
</dbReference>